<proteinExistence type="predicted"/>
<dbReference type="EMBL" id="JAGQFT010000005">
    <property type="protein sequence ID" value="MBR0561221.1"/>
    <property type="molecule type" value="Genomic_DNA"/>
</dbReference>
<evidence type="ECO:0000259" key="3">
    <source>
        <dbReference type="Pfam" id="PF08125"/>
    </source>
</evidence>
<protein>
    <submittedName>
        <fullName evidence="4">Mannitol dehydrogenase family protein</fullName>
    </submittedName>
</protein>
<dbReference type="InterPro" id="IPR008927">
    <property type="entry name" value="6-PGluconate_DH-like_C_sf"/>
</dbReference>
<dbReference type="EMBL" id="JAGQFT020000009">
    <property type="protein sequence ID" value="MBS7458166.1"/>
    <property type="molecule type" value="Genomic_DNA"/>
</dbReference>
<dbReference type="InterPro" id="IPR013131">
    <property type="entry name" value="Mannitol_DH_N"/>
</dbReference>
<dbReference type="SUPFAM" id="SSF48179">
    <property type="entry name" value="6-phosphogluconate dehydrogenase C-terminal domain-like"/>
    <property type="match status" value="1"/>
</dbReference>
<evidence type="ECO:0000256" key="1">
    <source>
        <dbReference type="ARBA" id="ARBA00023002"/>
    </source>
</evidence>
<dbReference type="InterPro" id="IPR036291">
    <property type="entry name" value="NAD(P)-bd_dom_sf"/>
</dbReference>
<organism evidence="4">
    <name type="scientific">Coralloluteibacterium stylophorae</name>
    <dbReference type="NCBI Taxonomy" id="1776034"/>
    <lineage>
        <taxon>Bacteria</taxon>
        <taxon>Pseudomonadati</taxon>
        <taxon>Pseudomonadota</taxon>
        <taxon>Gammaproteobacteria</taxon>
        <taxon>Lysobacterales</taxon>
        <taxon>Lysobacteraceae</taxon>
        <taxon>Coralloluteibacterium</taxon>
    </lineage>
</organism>
<dbReference type="Gene3D" id="3.40.50.720">
    <property type="entry name" value="NAD(P)-binding Rossmann-like Domain"/>
    <property type="match status" value="1"/>
</dbReference>
<keyword evidence="6" id="KW-1185">Reference proteome</keyword>
<name>A0A8J7VS33_9GAMM</name>
<dbReference type="InterPro" id="IPR013328">
    <property type="entry name" value="6PGD_dom2"/>
</dbReference>
<dbReference type="PANTHER" id="PTHR43362">
    <property type="entry name" value="MANNITOL DEHYDROGENASE DSF1-RELATED"/>
    <property type="match status" value="1"/>
</dbReference>
<comment type="caution">
    <text evidence="4">The sequence shown here is derived from an EMBL/GenBank/DDBJ whole genome shotgun (WGS) entry which is preliminary data.</text>
</comment>
<keyword evidence="1" id="KW-0560">Oxidoreductase</keyword>
<sequence length="485" mass="51685">MARASLAQASAATRRPGYDPDAVAIGIVHLGPGAFHRAHQAEFADSVLASDPRWGICAVSLHSTGVRDALMPQDGLYTAATLDAEIGFRVIGSIREVLVAPEDPERVLARLAAAGTHLVTLTITEKGYCLDADGALDATHPDVAHDRAHPHIPRSAIGYLVEGLRRRRAAGLAPFTVLSCDNLVDNGHRLGAAVRALAAANDRGLAAWIESEGAFPRTMVDSIVPATDDALRARVAAATGLRDAWPVQREAFTQWVIEDRACGPMPDLAAVGATLTDDVPAYVQAKLRLLNGAHSTLAYLGLLAGHASVGEAMDDAALAGFVRVLMREDILPSLRAPQGLDLDAYVDAVLARFRNPSIRHALAQIAWDGSQKLPFRLFGTIADALAAGRGIDRLCLPVAAWMHFVRQRAGAGERVTDPLAERLFELGRACDGSAAADVPRFLALHDVFPPALRESPAFREALAQAYDCLRVPGCVGQVLRQFQPV</sequence>
<dbReference type="InterPro" id="IPR000669">
    <property type="entry name" value="Mannitol_DH"/>
</dbReference>
<dbReference type="PRINTS" id="PR00084">
    <property type="entry name" value="MTLDHDRGNASE"/>
</dbReference>
<dbReference type="InterPro" id="IPR050988">
    <property type="entry name" value="Mannitol_DH/Oxidoreductase"/>
</dbReference>
<accession>A0A8J7VS33</accession>
<dbReference type="PANTHER" id="PTHR43362:SF1">
    <property type="entry name" value="MANNITOL DEHYDROGENASE 2-RELATED"/>
    <property type="match status" value="1"/>
</dbReference>
<evidence type="ECO:0000313" key="5">
    <source>
        <dbReference type="EMBL" id="MBS7458166.1"/>
    </source>
</evidence>
<dbReference type="Pfam" id="PF08125">
    <property type="entry name" value="Mannitol_dh_C"/>
    <property type="match status" value="1"/>
</dbReference>
<evidence type="ECO:0000313" key="6">
    <source>
        <dbReference type="Proteomes" id="UP000675747"/>
    </source>
</evidence>
<feature type="domain" description="Mannitol dehydrogenase N-terminal" evidence="2">
    <location>
        <begin position="26"/>
        <end position="260"/>
    </location>
</feature>
<dbReference type="AlphaFoldDB" id="A0A8J7VS33"/>
<dbReference type="GO" id="GO:0016616">
    <property type="term" value="F:oxidoreductase activity, acting on the CH-OH group of donors, NAD or NADP as acceptor"/>
    <property type="evidence" value="ECO:0007669"/>
    <property type="project" value="TreeGrafter"/>
</dbReference>
<reference evidence="5 6" key="1">
    <citation type="journal article" date="2021" name="Microbiol. Resour. Announc.">
        <title>Draft Genome Sequence of Coralloluteibacterium stylophorae LMG 29479T.</title>
        <authorList>
            <person name="Karlyshev A.V."/>
            <person name="Kudryashova E.B."/>
            <person name="Ariskina E.V."/>
            <person name="Conroy A.P."/>
            <person name="Abidueva E.Y."/>
        </authorList>
    </citation>
    <scope>NUCLEOTIDE SEQUENCE [LARGE SCALE GENOMIC DNA]</scope>
    <source>
        <strain evidence="5 6">LMG 29479</strain>
    </source>
</reference>
<dbReference type="Pfam" id="PF01232">
    <property type="entry name" value="Mannitol_dh"/>
    <property type="match status" value="1"/>
</dbReference>
<evidence type="ECO:0000313" key="4">
    <source>
        <dbReference type="EMBL" id="MBR0561221.1"/>
    </source>
</evidence>
<gene>
    <name evidence="5" type="ORF">KB893_013580</name>
    <name evidence="4" type="ORF">KB893_01610</name>
</gene>
<dbReference type="InterPro" id="IPR013118">
    <property type="entry name" value="Mannitol_DH_C"/>
</dbReference>
<evidence type="ECO:0000259" key="2">
    <source>
        <dbReference type="Pfam" id="PF01232"/>
    </source>
</evidence>
<dbReference type="SUPFAM" id="SSF51735">
    <property type="entry name" value="NAD(P)-binding Rossmann-fold domains"/>
    <property type="match status" value="1"/>
</dbReference>
<feature type="domain" description="Mannitol dehydrogenase C-terminal" evidence="3">
    <location>
        <begin position="278"/>
        <end position="468"/>
    </location>
</feature>
<dbReference type="Proteomes" id="UP000675747">
    <property type="component" value="Unassembled WGS sequence"/>
</dbReference>
<reference evidence="4" key="2">
    <citation type="submission" date="2021-04" db="EMBL/GenBank/DDBJ databases">
        <authorList>
            <person name="Karlyshev A.V."/>
        </authorList>
    </citation>
    <scope>NUCLEOTIDE SEQUENCE</scope>
    <source>
        <strain evidence="4">LMG 29479</strain>
    </source>
</reference>
<dbReference type="Gene3D" id="1.10.1040.10">
    <property type="entry name" value="N-(1-d-carboxylethyl)-l-norvaline Dehydrogenase, domain 2"/>
    <property type="match status" value="1"/>
</dbReference>